<evidence type="ECO:0000313" key="2">
    <source>
        <dbReference type="Proteomes" id="UP000035642"/>
    </source>
</evidence>
<proteinExistence type="predicted"/>
<keyword evidence="2" id="KW-1185">Reference proteome</keyword>
<reference evidence="3" key="2">
    <citation type="submission" date="2017-02" db="UniProtKB">
        <authorList>
            <consortium name="WormBaseParasite"/>
        </authorList>
    </citation>
    <scope>IDENTIFICATION</scope>
</reference>
<dbReference type="WBParaSite" id="ACAC_0000522801-mRNA-1">
    <property type="protein sequence ID" value="ACAC_0000522801-mRNA-1"/>
    <property type="gene ID" value="ACAC_0000522801"/>
</dbReference>
<name>A0A0K0D583_ANGCA</name>
<sequence length="193" mass="21707">MHAVESPSSTESDKDNLTVDDREEEKAKELIVYAPPLVFPGAKEQCIQERKKAGHPLKKFRGRLAKQTQAIRDAEIDEKVAFSQKEIPIVDFILKHINDSTVELPLEAAALVDSLIIHDKALFCEVGKVQKRPVTQISLKKLQPKTVRKASSGRWWKHLSTPVRSKRLEYQTLNITIAQCQPPHPSLGSNSRG</sequence>
<feature type="compositionally biased region" description="Basic and acidic residues" evidence="1">
    <location>
        <begin position="11"/>
        <end position="23"/>
    </location>
</feature>
<accession>A0A0K0D583</accession>
<organism evidence="2 3">
    <name type="scientific">Angiostrongylus cantonensis</name>
    <name type="common">Rat lungworm</name>
    <dbReference type="NCBI Taxonomy" id="6313"/>
    <lineage>
        <taxon>Eukaryota</taxon>
        <taxon>Metazoa</taxon>
        <taxon>Ecdysozoa</taxon>
        <taxon>Nematoda</taxon>
        <taxon>Chromadorea</taxon>
        <taxon>Rhabditida</taxon>
        <taxon>Rhabditina</taxon>
        <taxon>Rhabditomorpha</taxon>
        <taxon>Strongyloidea</taxon>
        <taxon>Metastrongylidae</taxon>
        <taxon>Angiostrongylus</taxon>
    </lineage>
</organism>
<dbReference type="Proteomes" id="UP000035642">
    <property type="component" value="Unassembled WGS sequence"/>
</dbReference>
<reference evidence="2" key="1">
    <citation type="submission" date="2012-09" db="EMBL/GenBank/DDBJ databases">
        <authorList>
            <person name="Martin A.A."/>
        </authorList>
    </citation>
    <scope>NUCLEOTIDE SEQUENCE</scope>
</reference>
<feature type="region of interest" description="Disordered" evidence="1">
    <location>
        <begin position="1"/>
        <end position="23"/>
    </location>
</feature>
<protein>
    <submittedName>
        <fullName evidence="3">Ribosomal_L7Ae domain-containing protein</fullName>
    </submittedName>
</protein>
<evidence type="ECO:0000313" key="3">
    <source>
        <dbReference type="WBParaSite" id="ACAC_0000522801-mRNA-1"/>
    </source>
</evidence>
<dbReference type="AlphaFoldDB" id="A0A0K0D583"/>
<feature type="compositionally biased region" description="Polar residues" evidence="1">
    <location>
        <begin position="1"/>
        <end position="10"/>
    </location>
</feature>
<evidence type="ECO:0000256" key="1">
    <source>
        <dbReference type="SAM" id="MobiDB-lite"/>
    </source>
</evidence>